<dbReference type="Gene3D" id="1.10.275.10">
    <property type="entry name" value="Fumarase/aspartase (N-terminal domain)"/>
    <property type="match status" value="1"/>
</dbReference>
<dbReference type="InterPro" id="IPR018951">
    <property type="entry name" value="Fumarase_C_C"/>
</dbReference>
<dbReference type="FunFam" id="1.10.275.10:FF:000001">
    <property type="entry name" value="Fumarate hydratase, mitochondrial"/>
    <property type="match status" value="1"/>
</dbReference>
<dbReference type="OrthoDB" id="9802809at2"/>
<dbReference type="SUPFAM" id="SSF48557">
    <property type="entry name" value="L-aspartase-like"/>
    <property type="match status" value="1"/>
</dbReference>
<dbReference type="PROSITE" id="PS00163">
    <property type="entry name" value="FUMARATE_LYASES"/>
    <property type="match status" value="1"/>
</dbReference>
<evidence type="ECO:0000256" key="1">
    <source>
        <dbReference type="ARBA" id="ARBA00023239"/>
    </source>
</evidence>
<feature type="domain" description="Fumarate lyase N-terminal" evidence="2">
    <location>
        <begin position="11"/>
        <end position="339"/>
    </location>
</feature>
<feature type="domain" description="Fumarase C C-terminal" evidence="3">
    <location>
        <begin position="405"/>
        <end position="457"/>
    </location>
</feature>
<dbReference type="InterPro" id="IPR024083">
    <property type="entry name" value="Fumarase/histidase_N"/>
</dbReference>
<dbReference type="GO" id="GO:0005829">
    <property type="term" value="C:cytosol"/>
    <property type="evidence" value="ECO:0007669"/>
    <property type="project" value="TreeGrafter"/>
</dbReference>
<evidence type="ECO:0000313" key="5">
    <source>
        <dbReference type="Proteomes" id="UP000241346"/>
    </source>
</evidence>
<evidence type="ECO:0000259" key="2">
    <source>
        <dbReference type="Pfam" id="PF00206"/>
    </source>
</evidence>
<dbReference type="GO" id="GO:0008797">
    <property type="term" value="F:aspartate ammonia-lyase activity"/>
    <property type="evidence" value="ECO:0007669"/>
    <property type="project" value="TreeGrafter"/>
</dbReference>
<evidence type="ECO:0000259" key="3">
    <source>
        <dbReference type="Pfam" id="PF10415"/>
    </source>
</evidence>
<sequence>MRKEVDVLGEMMLPDEAYFGIQTQRAVENFAVSGRTAAEVPHYIWSVAALKQAAAKANCHIGALDKTIADAIVQASQEVMDNRFDDQFPIDVFQGGGGTSTNMNANEVIANRANEILTGNKGSEAVHPNTHVNMGQSTNDVIPAAMKMTCRMNLHALIAEVAGLEAMLEEKTQAFDHVVKLARTCLQDAVPITLGQQFSGYLYQTRRLHQALIAASQQTLDLPLGATAVGTGLSTHEGYLEQVYVELQAITNEPFVAEENFFDGLQNGDAYLEVAAQLKKLAAFLSKMATDFRIQGSGPRAGFNELLIPAVQPGSSIMPGKINPVMPELINQIAYQVIGNDVAITMAVEGGELDLNVWEPVIIKSLFESCSLLTNAIPLFVEKCLKDLLPNEAVCREYAEKSTALATVIATLFGYKVGSKVAVRAFEENRTVRDVVLDEKLLTPEQADYLLDPMVMTDPKASAAAVKRYQSEMKEEASATLEEMA</sequence>
<dbReference type="InterPro" id="IPR051546">
    <property type="entry name" value="Aspartate_Ammonia-Lyase"/>
</dbReference>
<dbReference type="Gene3D" id="1.10.40.30">
    <property type="entry name" value="Fumarase/aspartase (C-terminal domain)"/>
    <property type="match status" value="1"/>
</dbReference>
<dbReference type="InterPro" id="IPR000362">
    <property type="entry name" value="Fumarate_lyase_fam"/>
</dbReference>
<name>A0A2T3NDI5_9GAMM</name>
<dbReference type="Proteomes" id="UP000241346">
    <property type="component" value="Unassembled WGS sequence"/>
</dbReference>
<protein>
    <submittedName>
        <fullName evidence="4">Aspartate ammonia-lyase</fullName>
    </submittedName>
</protein>
<dbReference type="InterPro" id="IPR020557">
    <property type="entry name" value="Fumarate_lyase_CS"/>
</dbReference>
<organism evidence="4 5">
    <name type="scientific">Photobacterium rosenbergii</name>
    <dbReference type="NCBI Taxonomy" id="294936"/>
    <lineage>
        <taxon>Bacteria</taxon>
        <taxon>Pseudomonadati</taxon>
        <taxon>Pseudomonadota</taxon>
        <taxon>Gammaproteobacteria</taxon>
        <taxon>Vibrionales</taxon>
        <taxon>Vibrionaceae</taxon>
        <taxon>Photobacterium</taxon>
    </lineage>
</organism>
<dbReference type="PANTHER" id="PTHR42696">
    <property type="entry name" value="ASPARTATE AMMONIA-LYASE"/>
    <property type="match status" value="1"/>
</dbReference>
<keyword evidence="1 4" id="KW-0456">Lyase</keyword>
<dbReference type="Pfam" id="PF10415">
    <property type="entry name" value="FumaraseC_C"/>
    <property type="match status" value="1"/>
</dbReference>
<dbReference type="EMBL" id="PYMB01000005">
    <property type="protein sequence ID" value="PSW12252.1"/>
    <property type="molecule type" value="Genomic_DNA"/>
</dbReference>
<proteinExistence type="predicted"/>
<dbReference type="PANTHER" id="PTHR42696:SF2">
    <property type="entry name" value="ASPARTATE AMMONIA-LYASE"/>
    <property type="match status" value="1"/>
</dbReference>
<reference evidence="4 5" key="1">
    <citation type="submission" date="2018-03" db="EMBL/GenBank/DDBJ databases">
        <title>Whole genome sequencing of Histamine producing bacteria.</title>
        <authorList>
            <person name="Butler K."/>
        </authorList>
    </citation>
    <scope>NUCLEOTIDE SEQUENCE [LARGE SCALE GENOMIC DNA]</scope>
    <source>
        <strain evidence="4 5">DSM 19138</strain>
    </source>
</reference>
<comment type="caution">
    <text evidence="4">The sequence shown here is derived from an EMBL/GenBank/DDBJ whole genome shotgun (WGS) entry which is preliminary data.</text>
</comment>
<dbReference type="Gene3D" id="1.20.200.10">
    <property type="entry name" value="Fumarase/aspartase (Central domain)"/>
    <property type="match status" value="1"/>
</dbReference>
<dbReference type="NCBIfam" id="NF008909">
    <property type="entry name" value="PRK12273.1"/>
    <property type="match status" value="1"/>
</dbReference>
<dbReference type="RefSeq" id="WP_107298742.1">
    <property type="nucleotide sequence ID" value="NZ_PYMB01000005.1"/>
</dbReference>
<gene>
    <name evidence="4" type="ORF">C9J01_13805</name>
</gene>
<dbReference type="InterPro" id="IPR022761">
    <property type="entry name" value="Fumarate_lyase_N"/>
</dbReference>
<dbReference type="PRINTS" id="PR00149">
    <property type="entry name" value="FUMRATELYASE"/>
</dbReference>
<evidence type="ECO:0000313" key="4">
    <source>
        <dbReference type="EMBL" id="PSW12252.1"/>
    </source>
</evidence>
<dbReference type="FunFam" id="1.20.200.10:FF:000001">
    <property type="entry name" value="Fumarate hydratase, mitochondrial"/>
    <property type="match status" value="1"/>
</dbReference>
<accession>A0A2T3NDI5</accession>
<dbReference type="AlphaFoldDB" id="A0A2T3NDI5"/>
<dbReference type="InterPro" id="IPR008948">
    <property type="entry name" value="L-Aspartase-like"/>
</dbReference>
<dbReference type="GO" id="GO:0006531">
    <property type="term" value="P:aspartate metabolic process"/>
    <property type="evidence" value="ECO:0007669"/>
    <property type="project" value="TreeGrafter"/>
</dbReference>
<dbReference type="GO" id="GO:0006099">
    <property type="term" value="P:tricarboxylic acid cycle"/>
    <property type="evidence" value="ECO:0007669"/>
    <property type="project" value="InterPro"/>
</dbReference>
<dbReference type="Pfam" id="PF00206">
    <property type="entry name" value="Lyase_1"/>
    <property type="match status" value="1"/>
</dbReference>